<dbReference type="RefSeq" id="XP_028259955.1">
    <property type="nucleotide sequence ID" value="XM_028404154.1"/>
</dbReference>
<feature type="signal peptide" evidence="1">
    <location>
        <begin position="1"/>
        <end position="16"/>
    </location>
</feature>
<protein>
    <submittedName>
        <fullName evidence="4 5">Uncharacterized protein LOC114434740 isoform X1</fullName>
    </submittedName>
</protein>
<dbReference type="InterPro" id="IPR036179">
    <property type="entry name" value="Ig-like_dom_sf"/>
</dbReference>
<dbReference type="PANTHER" id="PTHR21063">
    <property type="entry name" value="LFA-3"/>
    <property type="match status" value="1"/>
</dbReference>
<dbReference type="RefSeq" id="XP_028260034.1">
    <property type="nucleotide sequence ID" value="XM_028404233.1"/>
</dbReference>
<evidence type="ECO:0000313" key="4">
    <source>
        <dbReference type="RefSeq" id="XP_028259955.1"/>
    </source>
</evidence>
<dbReference type="GeneID" id="114434740"/>
<organism evidence="3 4">
    <name type="scientific">Parambassis ranga</name>
    <name type="common">Indian glassy fish</name>
    <dbReference type="NCBI Taxonomy" id="210632"/>
    <lineage>
        <taxon>Eukaryota</taxon>
        <taxon>Metazoa</taxon>
        <taxon>Chordata</taxon>
        <taxon>Craniata</taxon>
        <taxon>Vertebrata</taxon>
        <taxon>Euteleostomi</taxon>
        <taxon>Actinopterygii</taxon>
        <taxon>Neopterygii</taxon>
        <taxon>Teleostei</taxon>
        <taxon>Neoteleostei</taxon>
        <taxon>Acanthomorphata</taxon>
        <taxon>Ovalentaria</taxon>
        <taxon>Ambassidae</taxon>
        <taxon>Parambassis</taxon>
    </lineage>
</organism>
<sequence length="216" mass="24107">MITGIIFIITAGLVFSEEPNVQKYAGETVTLHVNKTEHGLKDFLWTFGPQNPVTAISIVTNGKVTRVNGTIFADRLHTHVETGSITISNLTVHDSGVFLVQFFTETGILTQTFDLSVHENVIIRYYVLAGGNVTLDPGLKQLEEDHYVKWTQGPQCGDTIAEWKNNITWIKERLKDVLQLNPHTGALTLTRLTANCTGYYCVRVLKVLITDFQSTI</sequence>
<keyword evidence="3" id="KW-1185">Reference proteome</keyword>
<keyword evidence="1" id="KW-0732">Signal</keyword>
<dbReference type="InterPro" id="IPR013783">
    <property type="entry name" value="Ig-like_fold"/>
</dbReference>
<feature type="chain" id="PRO_5044651127" evidence="1">
    <location>
        <begin position="17"/>
        <end position="216"/>
    </location>
</feature>
<evidence type="ECO:0000259" key="2">
    <source>
        <dbReference type="Pfam" id="PF07686"/>
    </source>
</evidence>
<dbReference type="Gene3D" id="2.60.40.10">
    <property type="entry name" value="Immunoglobulins"/>
    <property type="match status" value="2"/>
</dbReference>
<accession>A0A6P7HW38</accession>
<dbReference type="PANTHER" id="PTHR21063:SF4">
    <property type="entry name" value="CD48 ANTIGEN-RELATED"/>
    <property type="match status" value="1"/>
</dbReference>
<dbReference type="InterPro" id="IPR013106">
    <property type="entry name" value="Ig_V-set"/>
</dbReference>
<feature type="domain" description="Immunoglobulin V-set" evidence="2">
    <location>
        <begin position="18"/>
        <end position="118"/>
    </location>
</feature>
<dbReference type="Pfam" id="PF07686">
    <property type="entry name" value="V-set"/>
    <property type="match status" value="1"/>
</dbReference>
<dbReference type="Proteomes" id="UP000515145">
    <property type="component" value="Chromosome 1"/>
</dbReference>
<evidence type="ECO:0000256" key="1">
    <source>
        <dbReference type="SAM" id="SignalP"/>
    </source>
</evidence>
<evidence type="ECO:0000313" key="5">
    <source>
        <dbReference type="RefSeq" id="XP_028260034.1"/>
    </source>
</evidence>
<dbReference type="AlphaFoldDB" id="A0A6P7HW38"/>
<name>A0A6P7HW38_9TELE</name>
<gene>
    <name evidence="4 5" type="primary">LOC114434740</name>
</gene>
<evidence type="ECO:0000313" key="3">
    <source>
        <dbReference type="Proteomes" id="UP000515145"/>
    </source>
</evidence>
<proteinExistence type="predicted"/>
<reference evidence="4 5" key="1">
    <citation type="submission" date="2025-04" db="UniProtKB">
        <authorList>
            <consortium name="RefSeq"/>
        </authorList>
    </citation>
    <scope>IDENTIFICATION</scope>
</reference>
<dbReference type="OrthoDB" id="8741746at2759"/>
<dbReference type="SUPFAM" id="SSF48726">
    <property type="entry name" value="Immunoglobulin"/>
    <property type="match status" value="1"/>
</dbReference>